<dbReference type="GO" id="GO:0005886">
    <property type="term" value="C:plasma membrane"/>
    <property type="evidence" value="ECO:0007669"/>
    <property type="project" value="UniProtKB-SubCell"/>
</dbReference>
<reference evidence="9" key="2">
    <citation type="journal article" date="2021" name="Microbiome">
        <title>Successional dynamics and alternative stable states in a saline activated sludge microbial community over 9 years.</title>
        <authorList>
            <person name="Wang Y."/>
            <person name="Ye J."/>
            <person name="Ju F."/>
            <person name="Liu L."/>
            <person name="Boyd J.A."/>
            <person name="Deng Y."/>
            <person name="Parks D.H."/>
            <person name="Jiang X."/>
            <person name="Yin X."/>
            <person name="Woodcroft B.J."/>
            <person name="Tyson G.W."/>
            <person name="Hugenholtz P."/>
            <person name="Polz M.F."/>
            <person name="Zhang T."/>
        </authorList>
    </citation>
    <scope>NUCLEOTIDE SEQUENCE</scope>
    <source>
        <strain evidence="9">HKST-UBA17</strain>
    </source>
</reference>
<evidence type="ECO:0000256" key="7">
    <source>
        <dbReference type="HAMAP-Rule" id="MF_00038"/>
    </source>
</evidence>
<dbReference type="AlphaFoldDB" id="A0A955KY30"/>
<dbReference type="EC" id="2.7.8.13" evidence="7"/>
<keyword evidence="7" id="KW-0131">Cell cycle</keyword>
<keyword evidence="7 8" id="KW-0460">Magnesium</keyword>
<evidence type="ECO:0000256" key="1">
    <source>
        <dbReference type="ARBA" id="ARBA00004141"/>
    </source>
</evidence>
<organism evidence="9 10">
    <name type="scientific">Candidatus Dojkabacteria bacterium</name>
    <dbReference type="NCBI Taxonomy" id="2099670"/>
    <lineage>
        <taxon>Bacteria</taxon>
        <taxon>Candidatus Dojkabacteria</taxon>
    </lineage>
</organism>
<feature type="transmembrane region" description="Helical" evidence="7">
    <location>
        <begin position="6"/>
        <end position="27"/>
    </location>
</feature>
<keyword evidence="7" id="KW-0573">Peptidoglycan synthesis</keyword>
<dbReference type="GO" id="GO:0046872">
    <property type="term" value="F:metal ion binding"/>
    <property type="evidence" value="ECO:0007669"/>
    <property type="project" value="UniProtKB-KW"/>
</dbReference>
<keyword evidence="7" id="KW-0132">Cell division</keyword>
<comment type="catalytic activity">
    <reaction evidence="7">
        <text>UDP-N-acetyl-alpha-D-muramoyl-L-alanyl-gamma-D-glutamyl-meso-2,6-diaminopimeloyl-D-alanyl-D-alanine + di-trans,octa-cis-undecaprenyl phosphate = di-trans,octa-cis-undecaprenyl diphospho-N-acetyl-alpha-D-muramoyl-L-alanyl-D-glutamyl-meso-2,6-diaminopimeloyl-D-alanyl-D-alanine + UMP</text>
        <dbReference type="Rhea" id="RHEA:28386"/>
        <dbReference type="ChEBI" id="CHEBI:57865"/>
        <dbReference type="ChEBI" id="CHEBI:60392"/>
        <dbReference type="ChEBI" id="CHEBI:61386"/>
        <dbReference type="ChEBI" id="CHEBI:61387"/>
        <dbReference type="EC" id="2.7.8.13"/>
    </reaction>
</comment>
<keyword evidence="7" id="KW-0961">Cell wall biogenesis/degradation</keyword>
<comment type="subcellular location">
    <subcellularLocation>
        <location evidence="7">Cell membrane</location>
        <topology evidence="7">Multi-pass membrane protein</topology>
    </subcellularLocation>
    <subcellularLocation>
        <location evidence="1">Membrane</location>
        <topology evidence="1">Multi-pass membrane protein</topology>
    </subcellularLocation>
</comment>
<feature type="binding site" evidence="8">
    <location>
        <position position="211"/>
    </location>
    <ligand>
        <name>Mg(2+)</name>
        <dbReference type="ChEBI" id="CHEBI:18420"/>
    </ligand>
</feature>
<keyword evidence="6 7" id="KW-0472">Membrane</keyword>
<keyword evidence="7 8" id="KW-0479">Metal-binding</keyword>
<evidence type="ECO:0000313" key="9">
    <source>
        <dbReference type="EMBL" id="MCA9376771.1"/>
    </source>
</evidence>
<dbReference type="EMBL" id="JAGQLN010000007">
    <property type="protein sequence ID" value="MCA9376771.1"/>
    <property type="molecule type" value="Genomic_DNA"/>
</dbReference>
<comment type="similarity">
    <text evidence="2 7">Belongs to the glycosyltransferase 4 family. MraY subfamily.</text>
</comment>
<evidence type="ECO:0000256" key="4">
    <source>
        <dbReference type="ARBA" id="ARBA00022692"/>
    </source>
</evidence>
<evidence type="ECO:0000313" key="10">
    <source>
        <dbReference type="Proteomes" id="UP000741282"/>
    </source>
</evidence>
<dbReference type="GO" id="GO:0008360">
    <property type="term" value="P:regulation of cell shape"/>
    <property type="evidence" value="ECO:0007669"/>
    <property type="project" value="UniProtKB-KW"/>
</dbReference>
<evidence type="ECO:0000256" key="5">
    <source>
        <dbReference type="ARBA" id="ARBA00022989"/>
    </source>
</evidence>
<keyword evidence="4 7" id="KW-0812">Transmembrane</keyword>
<keyword evidence="3 7" id="KW-0808">Transferase</keyword>
<dbReference type="PANTHER" id="PTHR22926">
    <property type="entry name" value="PHOSPHO-N-ACETYLMURAMOYL-PENTAPEPTIDE-TRANSFERASE"/>
    <property type="match status" value="1"/>
</dbReference>
<feature type="transmembrane region" description="Helical" evidence="7">
    <location>
        <begin position="158"/>
        <end position="181"/>
    </location>
</feature>
<comment type="pathway">
    <text evidence="7">Cell wall biogenesis; peptidoglycan biosynthesis.</text>
</comment>
<evidence type="ECO:0000256" key="8">
    <source>
        <dbReference type="PIRSR" id="PIRSR600715-1"/>
    </source>
</evidence>
<dbReference type="Pfam" id="PF00953">
    <property type="entry name" value="Glycos_transf_4"/>
    <property type="match status" value="1"/>
</dbReference>
<comment type="cofactor">
    <cofactor evidence="7 8">
        <name>Mg(2+)</name>
        <dbReference type="ChEBI" id="CHEBI:18420"/>
    </cofactor>
</comment>
<sequence length="363" mass="40684">MGTVTGWILLSFLLTFGLAPIIIHILYRYRIVRKTDTDFSAIVGERYLKAGTPIMGGLMMIISILLLTIIFNWHGSTVVPIVVLIISALLGGFDDVMNIYGRKRVIRTVDKQIKLAKVHKHLSKRIFYWITLPWAAYKNIWFALGSYPGNGIHAGEKILIQLFVGCLVAWWIFFRLGWSVLWIPVIGEFDIGILMPLVVIGLVMIMTNAVNISDGMDGLASGMLVPSFIAYLLIAIQQEQHEIAILCAITIGALLAYIYFNIKPARVEMGDVGTLALGALLATVALALRREFLLPIIGGLFFIEIGSSLLQGVYRKIVGRRLLKMAPLHLHLQVRGWSEEKTVMRFWLFSVIFAILGLWISQF</sequence>
<evidence type="ECO:0000256" key="6">
    <source>
        <dbReference type="ARBA" id="ARBA00023136"/>
    </source>
</evidence>
<feature type="transmembrane region" description="Helical" evidence="7">
    <location>
        <begin position="293"/>
        <end position="314"/>
    </location>
</feature>
<dbReference type="GO" id="GO:0008963">
    <property type="term" value="F:phospho-N-acetylmuramoyl-pentapeptide-transferase activity"/>
    <property type="evidence" value="ECO:0007669"/>
    <property type="project" value="UniProtKB-UniRule"/>
</dbReference>
<feature type="transmembrane region" description="Helical" evidence="7">
    <location>
        <begin position="77"/>
        <end position="97"/>
    </location>
</feature>
<dbReference type="GO" id="GO:0009252">
    <property type="term" value="P:peptidoglycan biosynthetic process"/>
    <property type="evidence" value="ECO:0007669"/>
    <property type="project" value="UniProtKB-UniRule"/>
</dbReference>
<dbReference type="GO" id="GO:0051301">
    <property type="term" value="P:cell division"/>
    <property type="evidence" value="ECO:0007669"/>
    <property type="project" value="UniProtKB-KW"/>
</dbReference>
<dbReference type="HAMAP" id="MF_00038">
    <property type="entry name" value="MraY"/>
    <property type="match status" value="1"/>
</dbReference>
<feature type="transmembrane region" description="Helical" evidence="7">
    <location>
        <begin position="218"/>
        <end position="236"/>
    </location>
</feature>
<feature type="transmembrane region" description="Helical" evidence="7">
    <location>
        <begin position="344"/>
        <end position="361"/>
    </location>
</feature>
<name>A0A955KY30_9BACT</name>
<dbReference type="PROSITE" id="PS01348">
    <property type="entry name" value="MRAY_2"/>
    <property type="match status" value="1"/>
</dbReference>
<accession>A0A955KY30</accession>
<dbReference type="PANTHER" id="PTHR22926:SF5">
    <property type="entry name" value="PHOSPHO-N-ACETYLMURAMOYL-PENTAPEPTIDE-TRANSFERASE HOMOLOG"/>
    <property type="match status" value="1"/>
</dbReference>
<comment type="caution">
    <text evidence="9">The sequence shown here is derived from an EMBL/GenBank/DDBJ whole genome shotgun (WGS) entry which is preliminary data.</text>
</comment>
<feature type="transmembrane region" description="Helical" evidence="7">
    <location>
        <begin position="243"/>
        <end position="260"/>
    </location>
</feature>
<dbReference type="InterPro" id="IPR003524">
    <property type="entry name" value="PNAcMuramoyl-5peptid_Trfase"/>
</dbReference>
<gene>
    <name evidence="7" type="primary">mraY</name>
    <name evidence="9" type="ORF">KC685_02530</name>
</gene>
<proteinExistence type="inferred from homology"/>
<keyword evidence="5 7" id="KW-1133">Transmembrane helix</keyword>
<keyword evidence="7" id="KW-1003">Cell membrane</keyword>
<feature type="transmembrane region" description="Helical" evidence="7">
    <location>
        <begin position="47"/>
        <end position="71"/>
    </location>
</feature>
<evidence type="ECO:0000256" key="3">
    <source>
        <dbReference type="ARBA" id="ARBA00022679"/>
    </source>
</evidence>
<protein>
    <recommendedName>
        <fullName evidence="7">Phospho-N-acetylmuramoyl-pentapeptide-transferase</fullName>
        <ecNumber evidence="7">2.7.8.13</ecNumber>
    </recommendedName>
    <alternativeName>
        <fullName evidence="7">UDP-MurNAc-pentapeptide phosphotransferase</fullName>
    </alternativeName>
</protein>
<dbReference type="GO" id="GO:0071555">
    <property type="term" value="P:cell wall organization"/>
    <property type="evidence" value="ECO:0007669"/>
    <property type="project" value="UniProtKB-KW"/>
</dbReference>
<dbReference type="InterPro" id="IPR018480">
    <property type="entry name" value="PNAcMuramoyl-5peptid_Trfase_CS"/>
</dbReference>
<keyword evidence="7" id="KW-0133">Cell shape</keyword>
<feature type="transmembrane region" description="Helical" evidence="7">
    <location>
        <begin position="126"/>
        <end position="146"/>
    </location>
</feature>
<feature type="binding site" evidence="8">
    <location>
        <position position="271"/>
    </location>
    <ligand>
        <name>Mg(2+)</name>
        <dbReference type="ChEBI" id="CHEBI:18420"/>
    </ligand>
</feature>
<dbReference type="InterPro" id="IPR000715">
    <property type="entry name" value="Glycosyl_transferase_4"/>
</dbReference>
<dbReference type="Proteomes" id="UP000741282">
    <property type="component" value="Unassembled WGS sequence"/>
</dbReference>
<evidence type="ECO:0000256" key="2">
    <source>
        <dbReference type="ARBA" id="ARBA00005583"/>
    </source>
</evidence>
<comment type="function">
    <text evidence="7">Catalyzes the initial step of the lipid cycle reactions in the biosynthesis of the cell wall peptidoglycan: transfers peptidoglycan precursor phospho-MurNAc-pentapeptide from UDP-MurNAc-pentapeptide onto the lipid carrier undecaprenyl phosphate, yielding undecaprenyl-pyrophosphoryl-MurNAc-pentapeptide, known as lipid I.</text>
</comment>
<reference evidence="9" key="1">
    <citation type="submission" date="2020-04" db="EMBL/GenBank/DDBJ databases">
        <authorList>
            <person name="Zhang T."/>
        </authorList>
    </citation>
    <scope>NUCLEOTIDE SEQUENCE</scope>
    <source>
        <strain evidence="9">HKST-UBA17</strain>
    </source>
</reference>